<accession>A0A2S4KRC0</accession>
<feature type="transmembrane region" description="Helical" evidence="2">
    <location>
        <begin position="121"/>
        <end position="144"/>
    </location>
</feature>
<reference evidence="3 4" key="1">
    <citation type="submission" date="2018-01" db="EMBL/GenBank/DDBJ databases">
        <title>Harnessing the power of phylogenomics to disentangle the directionality and signatures of interkingdom host jumping in the parasitic fungal genus Tolypocladium.</title>
        <authorList>
            <person name="Quandt C.A."/>
            <person name="Patterson W."/>
            <person name="Spatafora J.W."/>
        </authorList>
    </citation>
    <scope>NUCLEOTIDE SEQUENCE [LARGE SCALE GENOMIC DNA]</scope>
    <source>
        <strain evidence="3 4">NRBC 100945</strain>
    </source>
</reference>
<dbReference type="EMBL" id="PKSG01000806">
    <property type="protein sequence ID" value="POR32732.1"/>
    <property type="molecule type" value="Genomic_DNA"/>
</dbReference>
<feature type="region of interest" description="Disordered" evidence="1">
    <location>
        <begin position="211"/>
        <end position="230"/>
    </location>
</feature>
<keyword evidence="2" id="KW-0472">Membrane</keyword>
<dbReference type="OrthoDB" id="5352400at2759"/>
<evidence type="ECO:0000256" key="2">
    <source>
        <dbReference type="SAM" id="Phobius"/>
    </source>
</evidence>
<keyword evidence="4" id="KW-1185">Reference proteome</keyword>
<feature type="transmembrane region" description="Helical" evidence="2">
    <location>
        <begin position="87"/>
        <end position="109"/>
    </location>
</feature>
<keyword evidence="2" id="KW-0812">Transmembrane</keyword>
<comment type="caution">
    <text evidence="3">The sequence shown here is derived from an EMBL/GenBank/DDBJ whole genome shotgun (WGS) entry which is preliminary data.</text>
</comment>
<keyword evidence="2" id="KW-1133">Transmembrane helix</keyword>
<evidence type="ECO:0000313" key="3">
    <source>
        <dbReference type="EMBL" id="POR32732.1"/>
    </source>
</evidence>
<dbReference type="STRING" id="94208.A0A2S4KRC0"/>
<proteinExistence type="predicted"/>
<protein>
    <submittedName>
        <fullName evidence="3">Uncharacterized protein</fullName>
    </submittedName>
</protein>
<gene>
    <name evidence="3" type="ORF">TPAR_07080</name>
</gene>
<feature type="transmembrane region" description="Helical" evidence="2">
    <location>
        <begin position="21"/>
        <end position="46"/>
    </location>
</feature>
<feature type="transmembrane region" description="Helical" evidence="2">
    <location>
        <begin position="179"/>
        <end position="202"/>
    </location>
</feature>
<name>A0A2S4KRC0_9HYPO</name>
<organism evidence="3 4">
    <name type="scientific">Tolypocladium paradoxum</name>
    <dbReference type="NCBI Taxonomy" id="94208"/>
    <lineage>
        <taxon>Eukaryota</taxon>
        <taxon>Fungi</taxon>
        <taxon>Dikarya</taxon>
        <taxon>Ascomycota</taxon>
        <taxon>Pezizomycotina</taxon>
        <taxon>Sordariomycetes</taxon>
        <taxon>Hypocreomycetidae</taxon>
        <taxon>Hypocreales</taxon>
        <taxon>Ophiocordycipitaceae</taxon>
        <taxon>Tolypocladium</taxon>
    </lineage>
</organism>
<dbReference type="AlphaFoldDB" id="A0A2S4KRC0"/>
<dbReference type="Proteomes" id="UP000237481">
    <property type="component" value="Unassembled WGS sequence"/>
</dbReference>
<sequence length="274" mass="31042">MKLLVGKGRTYRLIPRAWTRVGSKAVGWLMPVELAVLVPILVLFGISQPDLYRSDMWQIGFDNKLNSNPNMVLYAYANYRPLPQVPLIWSATLTNFNVAISIISLFFLLAKLITFIMKMYYPIFAIFVNLALIALYSVSVYGQVGPDYADPRYPAPAAWYFRQGCGLAQKYGRYKSCQIAQASLAITLLMLVVYLANLGFAIHATWPNQDNNLVDDDDQNSTTSDSKERSMSIWEMQSMASPVSVNAMPFTPRTQAFHTLDRQLPLRQQTQRYG</sequence>
<evidence type="ECO:0000313" key="4">
    <source>
        <dbReference type="Proteomes" id="UP000237481"/>
    </source>
</evidence>
<evidence type="ECO:0000256" key="1">
    <source>
        <dbReference type="SAM" id="MobiDB-lite"/>
    </source>
</evidence>